<dbReference type="InterPro" id="IPR037239">
    <property type="entry name" value="OSBP_sf"/>
</dbReference>
<dbReference type="Pfam" id="PF00169">
    <property type="entry name" value="PH"/>
    <property type="match status" value="1"/>
</dbReference>
<evidence type="ECO:0000313" key="9">
    <source>
        <dbReference type="Proteomes" id="UP000032142"/>
    </source>
</evidence>
<dbReference type="AlphaFoldDB" id="A0A0B0PII4"/>
<dbReference type="Pfam" id="PF01237">
    <property type="entry name" value="Oxysterol_BP"/>
    <property type="match status" value="1"/>
</dbReference>
<proteinExistence type="inferred from homology"/>
<dbReference type="GO" id="GO:0032934">
    <property type="term" value="F:sterol binding"/>
    <property type="evidence" value="ECO:0007669"/>
    <property type="project" value="TreeGrafter"/>
</dbReference>
<dbReference type="InterPro" id="IPR000648">
    <property type="entry name" value="Oxysterol-bd"/>
</dbReference>
<dbReference type="PROSITE" id="PS50003">
    <property type="entry name" value="PH_DOMAIN"/>
    <property type="match status" value="1"/>
</dbReference>
<dbReference type="PANTHER" id="PTHR10972">
    <property type="entry name" value="OXYSTEROL-BINDING PROTEIN-RELATED"/>
    <property type="match status" value="1"/>
</dbReference>
<evidence type="ECO:0000256" key="4">
    <source>
        <dbReference type="ARBA" id="ARBA00023055"/>
    </source>
</evidence>
<dbReference type="FunFam" id="2.40.160.120:FF:000006">
    <property type="entry name" value="oxysterol-binding protein-related protein 1D isoform X1"/>
    <property type="match status" value="1"/>
</dbReference>
<dbReference type="Proteomes" id="UP000032142">
    <property type="component" value="Unassembled WGS sequence"/>
</dbReference>
<evidence type="ECO:0000256" key="3">
    <source>
        <dbReference type="ARBA" id="ARBA00022448"/>
    </source>
</evidence>
<organism evidence="8 9">
    <name type="scientific">Gossypium arboreum</name>
    <name type="common">Tree cotton</name>
    <name type="synonym">Gossypium nanking</name>
    <dbReference type="NCBI Taxonomy" id="29729"/>
    <lineage>
        <taxon>Eukaryota</taxon>
        <taxon>Viridiplantae</taxon>
        <taxon>Streptophyta</taxon>
        <taxon>Embryophyta</taxon>
        <taxon>Tracheophyta</taxon>
        <taxon>Spermatophyta</taxon>
        <taxon>Magnoliopsida</taxon>
        <taxon>eudicotyledons</taxon>
        <taxon>Gunneridae</taxon>
        <taxon>Pentapetalae</taxon>
        <taxon>rosids</taxon>
        <taxon>malvids</taxon>
        <taxon>Malvales</taxon>
        <taxon>Malvaceae</taxon>
        <taxon>Malvoideae</taxon>
        <taxon>Gossypium</taxon>
    </lineage>
</organism>
<dbReference type="InterPro" id="IPR011993">
    <property type="entry name" value="PH-like_dom_sf"/>
</dbReference>
<feature type="region of interest" description="Disordered" evidence="6">
    <location>
        <begin position="287"/>
        <end position="320"/>
    </location>
</feature>
<dbReference type="Gene3D" id="2.30.29.30">
    <property type="entry name" value="Pleckstrin-homology domain (PH domain)/Phosphotyrosine-binding domain (PTB)"/>
    <property type="match status" value="1"/>
</dbReference>
<evidence type="ECO:0000256" key="5">
    <source>
        <dbReference type="ARBA" id="ARBA00023121"/>
    </source>
</evidence>
<dbReference type="SMART" id="SM00233">
    <property type="entry name" value="PH"/>
    <property type="match status" value="1"/>
</dbReference>
<accession>A0A0B0PII4</accession>
<gene>
    <name evidence="8" type="ORF">F383_04223</name>
</gene>
<dbReference type="PANTHER" id="PTHR10972:SF88">
    <property type="entry name" value="OXYSTEROL-BINDING PROTEIN-RELATED PROTEIN 2B"/>
    <property type="match status" value="1"/>
</dbReference>
<keyword evidence="5" id="KW-0446">Lipid-binding</keyword>
<dbReference type="SUPFAM" id="SSF50729">
    <property type="entry name" value="PH domain-like"/>
    <property type="match status" value="1"/>
</dbReference>
<comment type="function">
    <text evidence="1">May be involved in the transport of sterols.</text>
</comment>
<dbReference type="Gene3D" id="2.40.160.120">
    <property type="match status" value="1"/>
</dbReference>
<dbReference type="EMBL" id="KN430044">
    <property type="protein sequence ID" value="KHG24775.1"/>
    <property type="molecule type" value="Genomic_DNA"/>
</dbReference>
<protein>
    <submittedName>
        <fullName evidence="8">Oxysterol-binding-related protein 2A-like protein</fullName>
    </submittedName>
</protein>
<dbReference type="GO" id="GO:0005829">
    <property type="term" value="C:cytosol"/>
    <property type="evidence" value="ECO:0007669"/>
    <property type="project" value="TreeGrafter"/>
</dbReference>
<sequence length="793" mass="89908">MRVKEMHPLCCISLESPGVGDQSPEVSLTRARSMPAGSLSGSEIGNATARLKAGGSEGTVAGILYKWTNYGKGWRSRWFLLRNGMLSYSKVRRPEALNLISPTDDVRLIGDVSSNRLSRMDSCSGRRKHQKTVGIVHLKQISSFRESKSDDRRFYIFTATKTLHLRTDSKKDRVAWIQALVSTRSLFPLRPLNDNLSLVPRDLSISTDRLKKRLLEEGISDNLVKDCEQIMLSEFSEIQGQLKVLCEERSILLDTLRQLEAANIEAESSGIHDGDYQLSKHEYSGIGRGKYSEGSTTESSGDIEKQELEDVSDEDETSFHDTKEHFTEPAVICGSVRGVADHADNQKENENQLDDVERMHADKEDCFSRYAQIERRKKLPDPVEKEKGVSLWSMIKDNVGKDLTRVCLPVYFNEPISSLQKCFEDLEYSYLLDRAYKYGKEGNSLQRILNVAAFAVSGYASSEGRHCKPFNPLLGETYEADFPDKGVRFFSEKVSHHPTLIACHCEGNGWKFWGDSNLRTKFWGRSIQLDPVGVLTLEFDDGEIFQWSKVTTTIYNIILGKLYCDHHGLMHIRGNREYSCKLKFKEQSILDRTPHQVHGSVEDLSGKKVATLTGKWDDSMYYISGDFSGKLKDCNPSNASLLWKRDKPPPNLTRYNLTSFAITLNELTPGLQEKLPPTDSRLRPDQRHLENGEYDRANAEKQRQENYKKMGGSLDGSIKIVKMDPSATRAGIGKQENKENGMDVQIYLVYSMKNLLIPLNDPDFNFRSILRWSFQETFKVDHLVGVDNGKVKV</sequence>
<reference evidence="9" key="1">
    <citation type="submission" date="2014-09" db="EMBL/GenBank/DDBJ databases">
        <authorList>
            <person name="Mudge J."/>
            <person name="Ramaraj T."/>
            <person name="Lindquist I.E."/>
            <person name="Bharti A.K."/>
            <person name="Sundararajan A."/>
            <person name="Cameron C.T."/>
            <person name="Woodward J.E."/>
            <person name="May G.D."/>
            <person name="Brubaker C."/>
            <person name="Broadhvest J."/>
            <person name="Wilkins T.A."/>
        </authorList>
    </citation>
    <scope>NUCLEOTIDE SEQUENCE</scope>
    <source>
        <strain evidence="9">cv. AKA8401</strain>
    </source>
</reference>
<evidence type="ECO:0000313" key="8">
    <source>
        <dbReference type="EMBL" id="KHG24775.1"/>
    </source>
</evidence>
<comment type="similarity">
    <text evidence="2">Belongs to the OSBP family.</text>
</comment>
<keyword evidence="9" id="KW-1185">Reference proteome</keyword>
<dbReference type="GO" id="GO:0016020">
    <property type="term" value="C:membrane"/>
    <property type="evidence" value="ECO:0007669"/>
    <property type="project" value="TreeGrafter"/>
</dbReference>
<keyword evidence="3" id="KW-0813">Transport</keyword>
<evidence type="ECO:0000259" key="7">
    <source>
        <dbReference type="PROSITE" id="PS50003"/>
    </source>
</evidence>
<dbReference type="SUPFAM" id="SSF144000">
    <property type="entry name" value="Oxysterol-binding protein-like"/>
    <property type="match status" value="1"/>
</dbReference>
<feature type="domain" description="PH" evidence="7">
    <location>
        <begin position="57"/>
        <end position="185"/>
    </location>
</feature>
<name>A0A0B0PII4_GOSAR</name>
<evidence type="ECO:0000256" key="1">
    <source>
        <dbReference type="ARBA" id="ARBA00003361"/>
    </source>
</evidence>
<dbReference type="InterPro" id="IPR001849">
    <property type="entry name" value="PH_domain"/>
</dbReference>
<keyword evidence="4" id="KW-0445">Lipid transport</keyword>
<evidence type="ECO:0000256" key="6">
    <source>
        <dbReference type="SAM" id="MobiDB-lite"/>
    </source>
</evidence>
<dbReference type="GO" id="GO:0006869">
    <property type="term" value="P:lipid transport"/>
    <property type="evidence" value="ECO:0007669"/>
    <property type="project" value="UniProtKB-KW"/>
</dbReference>
<evidence type="ECO:0000256" key="2">
    <source>
        <dbReference type="ARBA" id="ARBA00008842"/>
    </source>
</evidence>